<name>A0A9K3PI59_9STRA</name>
<evidence type="ECO:0000259" key="2">
    <source>
        <dbReference type="Pfam" id="PF01918"/>
    </source>
</evidence>
<dbReference type="GO" id="GO:0003723">
    <property type="term" value="F:RNA binding"/>
    <property type="evidence" value="ECO:0007669"/>
    <property type="project" value="TreeGrafter"/>
</dbReference>
<sequence length="155" mass="17284">MEKYRLVQEHKGDGEDFLDTAGNCEVRITQQGKPRNYISYSMNLFAKGSDTIVLKAMGRAINKAVTIAEILKRKMPLHQCNALSSVEMIDVFEPLEEGLDTVTSRRYVSCMKITLSRTAEGMDTTDIGYQPPLPVDEMNPGDFHPLREAALIASS</sequence>
<accession>A0A9K3PI59</accession>
<dbReference type="Pfam" id="PF01918">
    <property type="entry name" value="Alba"/>
    <property type="match status" value="1"/>
</dbReference>
<protein>
    <submittedName>
        <fullName evidence="3">DNA/RNA-binding protein Alba-like protein</fullName>
    </submittedName>
</protein>
<evidence type="ECO:0000256" key="1">
    <source>
        <dbReference type="ARBA" id="ARBA00008018"/>
    </source>
</evidence>
<evidence type="ECO:0000313" key="3">
    <source>
        <dbReference type="EMBL" id="KAG7348537.1"/>
    </source>
</evidence>
<evidence type="ECO:0000313" key="4">
    <source>
        <dbReference type="Proteomes" id="UP000693970"/>
    </source>
</evidence>
<gene>
    <name evidence="3" type="ORF">IV203_017242</name>
</gene>
<dbReference type="PANTHER" id="PTHR13516:SF4">
    <property type="entry name" value="FI09323P"/>
    <property type="match status" value="1"/>
</dbReference>
<dbReference type="InterPro" id="IPR051958">
    <property type="entry name" value="Alba-like_NAB"/>
</dbReference>
<feature type="domain" description="DNA/RNA-binding protein Alba-like" evidence="2">
    <location>
        <begin position="25"/>
        <end position="85"/>
    </location>
</feature>
<dbReference type="OrthoDB" id="424402at2759"/>
<comment type="similarity">
    <text evidence="1">Belongs to the histone-like Alba family.</text>
</comment>
<dbReference type="AlphaFoldDB" id="A0A9K3PI59"/>
<comment type="caution">
    <text evidence="3">The sequence shown here is derived from an EMBL/GenBank/DDBJ whole genome shotgun (WGS) entry which is preliminary data.</text>
</comment>
<dbReference type="InterPro" id="IPR002775">
    <property type="entry name" value="DNA/RNA-bd_Alba-like"/>
</dbReference>
<dbReference type="EMBL" id="JAGRRH010000020">
    <property type="protein sequence ID" value="KAG7348537.1"/>
    <property type="molecule type" value="Genomic_DNA"/>
</dbReference>
<organism evidence="3 4">
    <name type="scientific">Nitzschia inconspicua</name>
    <dbReference type="NCBI Taxonomy" id="303405"/>
    <lineage>
        <taxon>Eukaryota</taxon>
        <taxon>Sar</taxon>
        <taxon>Stramenopiles</taxon>
        <taxon>Ochrophyta</taxon>
        <taxon>Bacillariophyta</taxon>
        <taxon>Bacillariophyceae</taxon>
        <taxon>Bacillariophycidae</taxon>
        <taxon>Bacillariales</taxon>
        <taxon>Bacillariaceae</taxon>
        <taxon>Nitzschia</taxon>
    </lineage>
</organism>
<reference evidence="3" key="1">
    <citation type="journal article" date="2021" name="Sci. Rep.">
        <title>Diploid genomic architecture of Nitzschia inconspicua, an elite biomass production diatom.</title>
        <authorList>
            <person name="Oliver A."/>
            <person name="Podell S."/>
            <person name="Pinowska A."/>
            <person name="Traller J.C."/>
            <person name="Smith S.R."/>
            <person name="McClure R."/>
            <person name="Beliaev A."/>
            <person name="Bohutskyi P."/>
            <person name="Hill E.A."/>
            <person name="Rabines A."/>
            <person name="Zheng H."/>
            <person name="Allen L.Z."/>
            <person name="Kuo A."/>
            <person name="Grigoriev I.V."/>
            <person name="Allen A.E."/>
            <person name="Hazlebeck D."/>
            <person name="Allen E.E."/>
        </authorList>
    </citation>
    <scope>NUCLEOTIDE SEQUENCE</scope>
    <source>
        <strain evidence="3">Hildebrandi</strain>
    </source>
</reference>
<keyword evidence="4" id="KW-1185">Reference proteome</keyword>
<dbReference type="PANTHER" id="PTHR13516">
    <property type="entry name" value="RIBONUCLEASE P SUBUNIT P25"/>
    <property type="match status" value="1"/>
</dbReference>
<proteinExistence type="inferred from homology"/>
<reference evidence="3" key="2">
    <citation type="submission" date="2021-04" db="EMBL/GenBank/DDBJ databases">
        <authorList>
            <person name="Podell S."/>
        </authorList>
    </citation>
    <scope>NUCLEOTIDE SEQUENCE</scope>
    <source>
        <strain evidence="3">Hildebrandi</strain>
    </source>
</reference>
<dbReference type="Proteomes" id="UP000693970">
    <property type="component" value="Unassembled WGS sequence"/>
</dbReference>